<comment type="caution">
    <text evidence="1">The sequence shown here is derived from an EMBL/GenBank/DDBJ whole genome shotgun (WGS) entry which is preliminary data.</text>
</comment>
<evidence type="ECO:0000313" key="2">
    <source>
        <dbReference type="Proteomes" id="UP000222542"/>
    </source>
</evidence>
<reference evidence="1 2" key="1">
    <citation type="journal article" date="2014" name="Nat. Genet.">
        <title>Genome sequence of the hot pepper provides insights into the evolution of pungency in Capsicum species.</title>
        <authorList>
            <person name="Kim S."/>
            <person name="Park M."/>
            <person name="Yeom S.I."/>
            <person name="Kim Y.M."/>
            <person name="Lee J.M."/>
            <person name="Lee H.A."/>
            <person name="Seo E."/>
            <person name="Choi J."/>
            <person name="Cheong K."/>
            <person name="Kim K.T."/>
            <person name="Jung K."/>
            <person name="Lee G.W."/>
            <person name="Oh S.K."/>
            <person name="Bae C."/>
            <person name="Kim S.B."/>
            <person name="Lee H.Y."/>
            <person name="Kim S.Y."/>
            <person name="Kim M.S."/>
            <person name="Kang B.C."/>
            <person name="Jo Y.D."/>
            <person name="Yang H.B."/>
            <person name="Jeong H.J."/>
            <person name="Kang W.H."/>
            <person name="Kwon J.K."/>
            <person name="Shin C."/>
            <person name="Lim J.Y."/>
            <person name="Park J.H."/>
            <person name="Huh J.H."/>
            <person name="Kim J.S."/>
            <person name="Kim B.D."/>
            <person name="Cohen O."/>
            <person name="Paran I."/>
            <person name="Suh M.C."/>
            <person name="Lee S.B."/>
            <person name="Kim Y.K."/>
            <person name="Shin Y."/>
            <person name="Noh S.J."/>
            <person name="Park J."/>
            <person name="Seo Y.S."/>
            <person name="Kwon S.Y."/>
            <person name="Kim H.A."/>
            <person name="Park J.M."/>
            <person name="Kim H.J."/>
            <person name="Choi S.B."/>
            <person name="Bosland P.W."/>
            <person name="Reeves G."/>
            <person name="Jo S.H."/>
            <person name="Lee B.W."/>
            <person name="Cho H.T."/>
            <person name="Choi H.S."/>
            <person name="Lee M.S."/>
            <person name="Yu Y."/>
            <person name="Do Choi Y."/>
            <person name="Park B.S."/>
            <person name="van Deynze A."/>
            <person name="Ashrafi H."/>
            <person name="Hill T."/>
            <person name="Kim W.T."/>
            <person name="Pai H.S."/>
            <person name="Ahn H.K."/>
            <person name="Yeam I."/>
            <person name="Giovannoni J.J."/>
            <person name="Rose J.K."/>
            <person name="Sorensen I."/>
            <person name="Lee S.J."/>
            <person name="Kim R.W."/>
            <person name="Choi I.Y."/>
            <person name="Choi B.S."/>
            <person name="Lim J.S."/>
            <person name="Lee Y.H."/>
            <person name="Choi D."/>
        </authorList>
    </citation>
    <scope>NUCLEOTIDE SEQUENCE [LARGE SCALE GENOMIC DNA]</scope>
    <source>
        <strain evidence="2">cv. CM334</strain>
    </source>
</reference>
<protein>
    <submittedName>
        <fullName evidence="1">Uncharacterized protein</fullName>
    </submittedName>
</protein>
<sequence length="102" mass="11894">MRSGWHVLRQGRRLISTAAFLQTTLDFQQTRYASAKVLKKEIALHVHFRGKERLKWMEMYVSLGDNRTSWASKKQRTVARSSTESEYTALAAELTWTQSLLF</sequence>
<keyword evidence="2" id="KW-1185">Reference proteome</keyword>
<name>A0A2G3A9D3_CAPAN</name>
<organism evidence="1 2">
    <name type="scientific">Capsicum annuum</name>
    <name type="common">Capsicum pepper</name>
    <dbReference type="NCBI Taxonomy" id="4072"/>
    <lineage>
        <taxon>Eukaryota</taxon>
        <taxon>Viridiplantae</taxon>
        <taxon>Streptophyta</taxon>
        <taxon>Embryophyta</taxon>
        <taxon>Tracheophyta</taxon>
        <taxon>Spermatophyta</taxon>
        <taxon>Magnoliopsida</taxon>
        <taxon>eudicotyledons</taxon>
        <taxon>Gunneridae</taxon>
        <taxon>Pentapetalae</taxon>
        <taxon>asterids</taxon>
        <taxon>lamiids</taxon>
        <taxon>Solanales</taxon>
        <taxon>Solanaceae</taxon>
        <taxon>Solanoideae</taxon>
        <taxon>Capsiceae</taxon>
        <taxon>Capsicum</taxon>
    </lineage>
</organism>
<proteinExistence type="predicted"/>
<gene>
    <name evidence="1" type="ORF">T459_05937</name>
</gene>
<accession>A0A2G3A9D3</accession>
<reference evidence="1 2" key="2">
    <citation type="journal article" date="2017" name="Genome Biol.">
        <title>New reference genome sequences of hot pepper reveal the massive evolution of plant disease-resistance genes by retroduplication.</title>
        <authorList>
            <person name="Kim S."/>
            <person name="Park J."/>
            <person name="Yeom S.I."/>
            <person name="Kim Y.M."/>
            <person name="Seo E."/>
            <person name="Kim K.T."/>
            <person name="Kim M.S."/>
            <person name="Lee J.M."/>
            <person name="Cheong K."/>
            <person name="Shin H.S."/>
            <person name="Kim S.B."/>
            <person name="Han K."/>
            <person name="Lee J."/>
            <person name="Park M."/>
            <person name="Lee H.A."/>
            <person name="Lee H.Y."/>
            <person name="Lee Y."/>
            <person name="Oh S."/>
            <person name="Lee J.H."/>
            <person name="Choi E."/>
            <person name="Choi E."/>
            <person name="Lee S.E."/>
            <person name="Jeon J."/>
            <person name="Kim H."/>
            <person name="Choi G."/>
            <person name="Song H."/>
            <person name="Lee J."/>
            <person name="Lee S.C."/>
            <person name="Kwon J.K."/>
            <person name="Lee H.Y."/>
            <person name="Koo N."/>
            <person name="Hong Y."/>
            <person name="Kim R.W."/>
            <person name="Kang W.H."/>
            <person name="Huh J.H."/>
            <person name="Kang B.C."/>
            <person name="Yang T.J."/>
            <person name="Lee Y.H."/>
            <person name="Bennetzen J.L."/>
            <person name="Choi D."/>
        </authorList>
    </citation>
    <scope>NUCLEOTIDE SEQUENCE [LARGE SCALE GENOMIC DNA]</scope>
    <source>
        <strain evidence="2">cv. CM334</strain>
    </source>
</reference>
<dbReference type="Proteomes" id="UP000222542">
    <property type="component" value="Unassembled WGS sequence"/>
</dbReference>
<dbReference type="EMBL" id="AYRZ02000002">
    <property type="protein sequence ID" value="PHT90824.1"/>
    <property type="molecule type" value="Genomic_DNA"/>
</dbReference>
<dbReference type="AlphaFoldDB" id="A0A2G3A9D3"/>
<dbReference type="Gramene" id="PHT90824">
    <property type="protein sequence ID" value="PHT90824"/>
    <property type="gene ID" value="T459_05937"/>
</dbReference>
<evidence type="ECO:0000313" key="1">
    <source>
        <dbReference type="EMBL" id="PHT90824.1"/>
    </source>
</evidence>